<dbReference type="EMBL" id="WIRE01000001">
    <property type="protein sequence ID" value="MQX51685.1"/>
    <property type="molecule type" value="Genomic_DNA"/>
</dbReference>
<keyword evidence="3" id="KW-1185">Reference proteome</keyword>
<evidence type="ECO:0000313" key="2">
    <source>
        <dbReference type="EMBL" id="MQX51685.1"/>
    </source>
</evidence>
<evidence type="ECO:0000259" key="1">
    <source>
        <dbReference type="Pfam" id="PF13391"/>
    </source>
</evidence>
<comment type="caution">
    <text evidence="2">The sequence shown here is derived from an EMBL/GenBank/DDBJ whole genome shotgun (WGS) entry which is preliminary data.</text>
</comment>
<sequence length="266" mass="29791">MGITRIEEFMAGKKWTEAELMTVLGVYCRLTFGQLSQTNQLIRDVAERLDRTPSSVAMKLTNLASLDPAITSTGRKGLPGASALDRKVWADFSSNTETWMPIIENRLDELLGDQGAAEAPGTDTPSDVDYSGSDVLTMAKRRQGQRLFRDAVFTAYQFRCCITDIADTRLLIASHIKPWREDKANRFNPGNGLCLSALADRAFDQGLISLSDNYEVIVSSVLKAQSENKYIHNMFCANEGRAIRMPEKFRPAKEFLAWHRENLFLG</sequence>
<dbReference type="InterPro" id="IPR003615">
    <property type="entry name" value="HNH_nuc"/>
</dbReference>
<organism evidence="2 3">
    <name type="scientific">Alcanivorax sediminis</name>
    <dbReference type="NCBI Taxonomy" id="2663008"/>
    <lineage>
        <taxon>Bacteria</taxon>
        <taxon>Pseudomonadati</taxon>
        <taxon>Pseudomonadota</taxon>
        <taxon>Gammaproteobacteria</taxon>
        <taxon>Oceanospirillales</taxon>
        <taxon>Alcanivoracaceae</taxon>
        <taxon>Alcanivorax</taxon>
    </lineage>
</organism>
<name>A0A6N7LRT3_9GAMM</name>
<gene>
    <name evidence="2" type="ORF">GFN93_00400</name>
</gene>
<feature type="domain" description="HNH nuclease" evidence="1">
    <location>
        <begin position="160"/>
        <end position="210"/>
    </location>
</feature>
<protein>
    <submittedName>
        <fullName evidence="2">HNH endonuclease</fullName>
    </submittedName>
</protein>
<reference evidence="2 3" key="1">
    <citation type="submission" date="2019-10" db="EMBL/GenBank/DDBJ databases">
        <title>Alcanivorax sp.PA15-N-34 draft genome sequence.</title>
        <authorList>
            <person name="Liao X."/>
            <person name="Shao Z."/>
        </authorList>
    </citation>
    <scope>NUCLEOTIDE SEQUENCE [LARGE SCALE GENOMIC DNA]</scope>
    <source>
        <strain evidence="2 3">PA15-N-34</strain>
    </source>
</reference>
<dbReference type="Proteomes" id="UP000469421">
    <property type="component" value="Unassembled WGS sequence"/>
</dbReference>
<dbReference type="Pfam" id="PF13391">
    <property type="entry name" value="HNH_2"/>
    <property type="match status" value="1"/>
</dbReference>
<keyword evidence="2" id="KW-0255">Endonuclease</keyword>
<keyword evidence="2" id="KW-0540">Nuclease</keyword>
<evidence type="ECO:0000313" key="3">
    <source>
        <dbReference type="Proteomes" id="UP000469421"/>
    </source>
</evidence>
<dbReference type="GO" id="GO:0004519">
    <property type="term" value="F:endonuclease activity"/>
    <property type="evidence" value="ECO:0007669"/>
    <property type="project" value="UniProtKB-KW"/>
</dbReference>
<accession>A0A6N7LRT3</accession>
<proteinExistence type="predicted"/>
<dbReference type="AlphaFoldDB" id="A0A6N7LRT3"/>
<keyword evidence="2" id="KW-0378">Hydrolase</keyword>